<dbReference type="EMBL" id="AP026966">
    <property type="protein sequence ID" value="BDT58448.1"/>
    <property type="molecule type" value="Genomic_DNA"/>
</dbReference>
<accession>A0ABM8C5G6</accession>
<dbReference type="InterPro" id="IPR008769">
    <property type="entry name" value="PhaF_PhaI"/>
</dbReference>
<dbReference type="Proteomes" id="UP001163336">
    <property type="component" value="Chromosome"/>
</dbReference>
<dbReference type="PANTHER" id="PTHR38664:SF1">
    <property type="entry name" value="SLR0058 PROTEIN"/>
    <property type="match status" value="1"/>
</dbReference>
<dbReference type="RefSeq" id="WP_281913832.1">
    <property type="nucleotide sequence ID" value="NZ_AP026966.1"/>
</dbReference>
<evidence type="ECO:0008006" key="4">
    <source>
        <dbReference type="Google" id="ProtNLM"/>
    </source>
</evidence>
<organism evidence="2 3">
    <name type="scientific">Massilia varians</name>
    <dbReference type="NCBI Taxonomy" id="457921"/>
    <lineage>
        <taxon>Bacteria</taxon>
        <taxon>Pseudomonadati</taxon>
        <taxon>Pseudomonadota</taxon>
        <taxon>Betaproteobacteria</taxon>
        <taxon>Burkholderiales</taxon>
        <taxon>Oxalobacteraceae</taxon>
        <taxon>Telluria group</taxon>
        <taxon>Massilia</taxon>
    </lineage>
</organism>
<evidence type="ECO:0000256" key="1">
    <source>
        <dbReference type="SAM" id="MobiDB-lite"/>
    </source>
</evidence>
<gene>
    <name evidence="2" type="ORF">MasN3_19420</name>
</gene>
<evidence type="ECO:0000313" key="2">
    <source>
        <dbReference type="EMBL" id="BDT58448.1"/>
    </source>
</evidence>
<keyword evidence="3" id="KW-1185">Reference proteome</keyword>
<sequence>MSKKLPVEDDDEALARAVRASAQQIWQAGLGAFAKAQEAGEGGRSFTRLVRDGSVLASRAREVEEASGTVARAAERAARRGGRGSGSWGKLEQVFEERVARALATIGVPAASEVEALRRRVDELEMMLAELSARQSAAAAPKKRTRRVDKRDEPEEEEGA</sequence>
<name>A0ABM8C5G6_9BURK</name>
<feature type="region of interest" description="Disordered" evidence="1">
    <location>
        <begin position="132"/>
        <end position="160"/>
    </location>
</feature>
<protein>
    <recommendedName>
        <fullName evidence="4">Poly(Hydroxyalkanoate) granule-associated protein</fullName>
    </recommendedName>
</protein>
<feature type="region of interest" description="Disordered" evidence="1">
    <location>
        <begin position="67"/>
        <end position="87"/>
    </location>
</feature>
<dbReference type="PANTHER" id="PTHR38664">
    <property type="entry name" value="SLR0058 PROTEIN"/>
    <property type="match status" value="1"/>
</dbReference>
<reference evidence="2" key="1">
    <citation type="submission" date="2022-11" db="EMBL/GenBank/DDBJ databases">
        <title>Isolation and characterization of PLA-degrading bacterium Massilia sp. from Antarctic soil.</title>
        <authorList>
            <person name="Sato K."/>
            <person name="Gomez-Fuentes C."/>
            <person name="Ahmad S.A."/>
            <person name="Zulkharnain A."/>
        </authorList>
    </citation>
    <scope>NUCLEOTIDE SEQUENCE</scope>
    <source>
        <strain evidence="2">N-3</strain>
    </source>
</reference>
<proteinExistence type="predicted"/>
<dbReference type="Pfam" id="PF05597">
    <property type="entry name" value="Phasin"/>
    <property type="match status" value="1"/>
</dbReference>
<evidence type="ECO:0000313" key="3">
    <source>
        <dbReference type="Proteomes" id="UP001163336"/>
    </source>
</evidence>